<evidence type="ECO:0000256" key="1">
    <source>
        <dbReference type="SAM" id="Phobius"/>
    </source>
</evidence>
<accession>A0A6G1IRI2</accession>
<keyword evidence="1" id="KW-1133">Transmembrane helix</keyword>
<evidence type="ECO:0000313" key="2">
    <source>
        <dbReference type="EMBL" id="KAF2680573.1"/>
    </source>
</evidence>
<sequence length="402" mass="44286">MMMHYGSYPFPPDNSIQMTINVFLIGLGMLSTKIWWLLWRKPSLRNGSPVTRKRRPVDDVRMLFQSVAESPESELDGLPSRQEDDDEDLLDVLVTIMQKRPGRAKYTRADMVPVAEQLPSSCSRRLHGKIHLNELRALLALAMDLCGALIDPSPGKMPRALQSLIRSFAPSSCDSEAIGWEPFHTTIIQSFPNLLNTLLAFFQHTFQPSTHGWPEPALLPKPCRLPQILSASNILSAERLCQLMLVLPGALTLHFNAITLQAGPDGNGANVSALLHTAGRLFLVKAWSVPNTGYAPGEEEEEGIVAVFTGAPADRYDCHFFAPGSWRNGSVVPGLAPRHEVYYAEGAEDEGGGFVVEGGAGSLELRALGVEMVFRDGMRLLEMKTGSGLWRGRVEVLEVWSM</sequence>
<keyword evidence="1" id="KW-0812">Transmembrane</keyword>
<organism evidence="2 3">
    <name type="scientific">Lentithecium fluviatile CBS 122367</name>
    <dbReference type="NCBI Taxonomy" id="1168545"/>
    <lineage>
        <taxon>Eukaryota</taxon>
        <taxon>Fungi</taxon>
        <taxon>Dikarya</taxon>
        <taxon>Ascomycota</taxon>
        <taxon>Pezizomycotina</taxon>
        <taxon>Dothideomycetes</taxon>
        <taxon>Pleosporomycetidae</taxon>
        <taxon>Pleosporales</taxon>
        <taxon>Massarineae</taxon>
        <taxon>Lentitheciaceae</taxon>
        <taxon>Lentithecium</taxon>
    </lineage>
</organism>
<keyword evidence="3" id="KW-1185">Reference proteome</keyword>
<name>A0A6G1IRI2_9PLEO</name>
<dbReference type="Proteomes" id="UP000799291">
    <property type="component" value="Unassembled WGS sequence"/>
</dbReference>
<dbReference type="AlphaFoldDB" id="A0A6G1IRI2"/>
<keyword evidence="1" id="KW-0472">Membrane</keyword>
<dbReference type="OrthoDB" id="3736964at2759"/>
<proteinExistence type="predicted"/>
<dbReference type="EMBL" id="MU005595">
    <property type="protein sequence ID" value="KAF2680573.1"/>
    <property type="molecule type" value="Genomic_DNA"/>
</dbReference>
<feature type="transmembrane region" description="Helical" evidence="1">
    <location>
        <begin position="20"/>
        <end position="39"/>
    </location>
</feature>
<gene>
    <name evidence="2" type="ORF">K458DRAFT_311368</name>
</gene>
<reference evidence="2" key="1">
    <citation type="journal article" date="2020" name="Stud. Mycol.">
        <title>101 Dothideomycetes genomes: a test case for predicting lifestyles and emergence of pathogens.</title>
        <authorList>
            <person name="Haridas S."/>
            <person name="Albert R."/>
            <person name="Binder M."/>
            <person name="Bloem J."/>
            <person name="Labutti K."/>
            <person name="Salamov A."/>
            <person name="Andreopoulos B."/>
            <person name="Baker S."/>
            <person name="Barry K."/>
            <person name="Bills G."/>
            <person name="Bluhm B."/>
            <person name="Cannon C."/>
            <person name="Castanera R."/>
            <person name="Culley D."/>
            <person name="Daum C."/>
            <person name="Ezra D."/>
            <person name="Gonzalez J."/>
            <person name="Henrissat B."/>
            <person name="Kuo A."/>
            <person name="Liang C."/>
            <person name="Lipzen A."/>
            <person name="Lutzoni F."/>
            <person name="Magnuson J."/>
            <person name="Mondo S."/>
            <person name="Nolan M."/>
            <person name="Ohm R."/>
            <person name="Pangilinan J."/>
            <person name="Park H.-J."/>
            <person name="Ramirez L."/>
            <person name="Alfaro M."/>
            <person name="Sun H."/>
            <person name="Tritt A."/>
            <person name="Yoshinaga Y."/>
            <person name="Zwiers L.-H."/>
            <person name="Turgeon B."/>
            <person name="Goodwin S."/>
            <person name="Spatafora J."/>
            <person name="Crous P."/>
            <person name="Grigoriev I."/>
        </authorList>
    </citation>
    <scope>NUCLEOTIDE SEQUENCE</scope>
    <source>
        <strain evidence="2">CBS 122367</strain>
    </source>
</reference>
<protein>
    <submittedName>
        <fullName evidence="2">Uncharacterized protein</fullName>
    </submittedName>
</protein>
<evidence type="ECO:0000313" key="3">
    <source>
        <dbReference type="Proteomes" id="UP000799291"/>
    </source>
</evidence>